<protein>
    <submittedName>
        <fullName evidence="2">Uncharacterized protein</fullName>
    </submittedName>
</protein>
<feature type="non-terminal residue" evidence="2">
    <location>
        <position position="1"/>
    </location>
</feature>
<dbReference type="Proteomes" id="UP000034108">
    <property type="component" value="Unassembled WGS sequence"/>
</dbReference>
<dbReference type="InterPro" id="IPR019734">
    <property type="entry name" value="TPR_rpt"/>
</dbReference>
<dbReference type="InterPro" id="IPR011990">
    <property type="entry name" value="TPR-like_helical_dom_sf"/>
</dbReference>
<organism evidence="2 3">
    <name type="scientific">Candidatus Magasanikbacteria bacterium GW2011_GWC2_41_17</name>
    <dbReference type="NCBI Taxonomy" id="1619048"/>
    <lineage>
        <taxon>Bacteria</taxon>
        <taxon>Candidatus Magasanikiibacteriota</taxon>
    </lineage>
</organism>
<gene>
    <name evidence="2" type="ORF">UU49_C0001G0060</name>
</gene>
<reference evidence="2 3" key="1">
    <citation type="journal article" date="2015" name="Nature">
        <title>rRNA introns, odd ribosomes, and small enigmatic genomes across a large radiation of phyla.</title>
        <authorList>
            <person name="Brown C.T."/>
            <person name="Hug L.A."/>
            <person name="Thomas B.C."/>
            <person name="Sharon I."/>
            <person name="Castelle C.J."/>
            <person name="Singh A."/>
            <person name="Wilkins M.J."/>
            <person name="Williams K.H."/>
            <person name="Banfield J.F."/>
        </authorList>
    </citation>
    <scope>NUCLEOTIDE SEQUENCE [LARGE SCALE GENOMIC DNA]</scope>
</reference>
<evidence type="ECO:0000313" key="3">
    <source>
        <dbReference type="Proteomes" id="UP000034108"/>
    </source>
</evidence>
<dbReference type="Gene3D" id="1.25.40.10">
    <property type="entry name" value="Tetratricopeptide repeat domain"/>
    <property type="match status" value="1"/>
</dbReference>
<accession>A0A0G0VGE7</accession>
<keyword evidence="1" id="KW-0802">TPR repeat</keyword>
<name>A0A0G0VGE7_9BACT</name>
<dbReference type="SUPFAM" id="SSF81901">
    <property type="entry name" value="HCP-like"/>
    <property type="match status" value="1"/>
</dbReference>
<comment type="caution">
    <text evidence="2">The sequence shown here is derived from an EMBL/GenBank/DDBJ whole genome shotgun (WGS) entry which is preliminary data.</text>
</comment>
<dbReference type="EMBL" id="LCAV01000001">
    <property type="protein sequence ID" value="KKS00060.1"/>
    <property type="molecule type" value="Genomic_DNA"/>
</dbReference>
<evidence type="ECO:0000313" key="2">
    <source>
        <dbReference type="EMBL" id="KKS00060.1"/>
    </source>
</evidence>
<dbReference type="AlphaFoldDB" id="A0A0G0VGE7"/>
<dbReference type="PROSITE" id="PS50005">
    <property type="entry name" value="TPR"/>
    <property type="match status" value="1"/>
</dbReference>
<sequence>NDFSRVIVSYAQNAEALKSEIYQQSADFIIEELKKNIQEHPFELQSYILLGQFYDVKNNPDKSEEILLRARELSPKRQQLAYYLVRIKAARRDYVSALKILEQLVSDNHNIADR</sequence>
<evidence type="ECO:0000256" key="1">
    <source>
        <dbReference type="PROSITE-ProRule" id="PRU00339"/>
    </source>
</evidence>
<proteinExistence type="predicted"/>
<feature type="repeat" description="TPR" evidence="1">
    <location>
        <begin position="44"/>
        <end position="77"/>
    </location>
</feature>